<dbReference type="InterPro" id="IPR013185">
    <property type="entry name" value="Transl_elong_KOW-like"/>
</dbReference>
<keyword evidence="5 8" id="KW-0251">Elongation factor</keyword>
<reference evidence="13" key="1">
    <citation type="submission" date="2020-10" db="EMBL/GenBank/DDBJ databases">
        <authorList>
            <person name="Gilroy R."/>
        </authorList>
    </citation>
    <scope>NUCLEOTIDE SEQUENCE</scope>
    <source>
        <strain evidence="13">CHK193-30670</strain>
    </source>
</reference>
<feature type="domain" description="Elongation factor P C-terminal" evidence="11">
    <location>
        <begin position="129"/>
        <end position="184"/>
    </location>
</feature>
<accession>A0A9D1IQL2</accession>
<dbReference type="FunFam" id="2.40.50.140:FF:000009">
    <property type="entry name" value="Elongation factor P"/>
    <property type="match status" value="1"/>
</dbReference>
<dbReference type="Pfam" id="PF08207">
    <property type="entry name" value="EFP_N"/>
    <property type="match status" value="1"/>
</dbReference>
<comment type="subcellular location">
    <subcellularLocation>
        <location evidence="1 8">Cytoplasm</location>
    </subcellularLocation>
</comment>
<dbReference type="PROSITE" id="PS01275">
    <property type="entry name" value="EFP"/>
    <property type="match status" value="1"/>
</dbReference>
<protein>
    <recommendedName>
        <fullName evidence="8 9">Elongation factor P</fullName>
        <shortName evidence="8">EF-P</shortName>
    </recommendedName>
</protein>
<dbReference type="InterPro" id="IPR014722">
    <property type="entry name" value="Rib_uL2_dom2"/>
</dbReference>
<dbReference type="InterPro" id="IPR020599">
    <property type="entry name" value="Transl_elong_fac_P/YeiP"/>
</dbReference>
<dbReference type="PIRSF" id="PIRSF005901">
    <property type="entry name" value="EF-P"/>
    <property type="match status" value="1"/>
</dbReference>
<dbReference type="PANTHER" id="PTHR30053">
    <property type="entry name" value="ELONGATION FACTOR P"/>
    <property type="match status" value="1"/>
</dbReference>
<dbReference type="InterPro" id="IPR008991">
    <property type="entry name" value="Translation_prot_SH3-like_sf"/>
</dbReference>
<dbReference type="Proteomes" id="UP000824074">
    <property type="component" value="Unassembled WGS sequence"/>
</dbReference>
<dbReference type="EMBL" id="DVMT01000035">
    <property type="protein sequence ID" value="HIU40354.1"/>
    <property type="molecule type" value="Genomic_DNA"/>
</dbReference>
<comment type="caution">
    <text evidence="13">The sequence shown here is derived from an EMBL/GenBank/DDBJ whole genome shotgun (WGS) entry which is preliminary data.</text>
</comment>
<evidence type="ECO:0000256" key="5">
    <source>
        <dbReference type="ARBA" id="ARBA00022768"/>
    </source>
</evidence>
<dbReference type="InterPro" id="IPR011768">
    <property type="entry name" value="Transl_elongation_fac_P"/>
</dbReference>
<dbReference type="SMART" id="SM00841">
    <property type="entry name" value="Elong-fact-P_C"/>
    <property type="match status" value="1"/>
</dbReference>
<dbReference type="InterPro" id="IPR013852">
    <property type="entry name" value="Transl_elong_P/YeiP_CS"/>
</dbReference>
<dbReference type="SUPFAM" id="SSF50249">
    <property type="entry name" value="Nucleic acid-binding proteins"/>
    <property type="match status" value="2"/>
</dbReference>
<comment type="pathway">
    <text evidence="2 8">Protein biosynthesis; polypeptide chain elongation.</text>
</comment>
<dbReference type="NCBIfam" id="NF001810">
    <property type="entry name" value="PRK00529.1"/>
    <property type="match status" value="1"/>
</dbReference>
<evidence type="ECO:0000256" key="7">
    <source>
        <dbReference type="ARBA" id="ARBA00025469"/>
    </source>
</evidence>
<organism evidence="13 14">
    <name type="scientific">Candidatus Aphodocola excrementigallinarum</name>
    <dbReference type="NCBI Taxonomy" id="2840670"/>
    <lineage>
        <taxon>Bacteria</taxon>
        <taxon>Bacillati</taxon>
        <taxon>Bacillota</taxon>
        <taxon>Bacilli</taxon>
        <taxon>Candidatus Aphodocola</taxon>
    </lineage>
</organism>
<evidence type="ECO:0000259" key="12">
    <source>
        <dbReference type="SMART" id="SM01185"/>
    </source>
</evidence>
<dbReference type="SMART" id="SM01185">
    <property type="entry name" value="EFP"/>
    <property type="match status" value="1"/>
</dbReference>
<dbReference type="Pfam" id="PF09285">
    <property type="entry name" value="Elong-fact-P_C"/>
    <property type="match status" value="1"/>
</dbReference>
<dbReference type="Gene3D" id="2.30.30.30">
    <property type="match status" value="1"/>
</dbReference>
<dbReference type="AlphaFoldDB" id="A0A9D1IQL2"/>
<dbReference type="GO" id="GO:0043043">
    <property type="term" value="P:peptide biosynthetic process"/>
    <property type="evidence" value="ECO:0007669"/>
    <property type="project" value="InterPro"/>
</dbReference>
<dbReference type="CDD" id="cd05794">
    <property type="entry name" value="S1_EF-P_repeat_2"/>
    <property type="match status" value="1"/>
</dbReference>
<dbReference type="FunFam" id="2.30.30.30:FF:000003">
    <property type="entry name" value="Elongation factor P"/>
    <property type="match status" value="1"/>
</dbReference>
<dbReference type="InterPro" id="IPR012340">
    <property type="entry name" value="NA-bd_OB-fold"/>
</dbReference>
<evidence type="ECO:0000313" key="13">
    <source>
        <dbReference type="EMBL" id="HIU40354.1"/>
    </source>
</evidence>
<dbReference type="Pfam" id="PF01132">
    <property type="entry name" value="EFP"/>
    <property type="match status" value="1"/>
</dbReference>
<evidence type="ECO:0000256" key="2">
    <source>
        <dbReference type="ARBA" id="ARBA00004815"/>
    </source>
</evidence>
<dbReference type="InterPro" id="IPR001059">
    <property type="entry name" value="Transl_elong_P/YeiP_cen"/>
</dbReference>
<name>A0A9D1IQL2_9FIRM</name>
<proteinExistence type="inferred from homology"/>
<reference evidence="13" key="2">
    <citation type="journal article" date="2021" name="PeerJ">
        <title>Extensive microbial diversity within the chicken gut microbiome revealed by metagenomics and culture.</title>
        <authorList>
            <person name="Gilroy R."/>
            <person name="Ravi A."/>
            <person name="Getino M."/>
            <person name="Pursley I."/>
            <person name="Horton D.L."/>
            <person name="Alikhan N.F."/>
            <person name="Baker D."/>
            <person name="Gharbi K."/>
            <person name="Hall N."/>
            <person name="Watson M."/>
            <person name="Adriaenssens E.M."/>
            <person name="Foster-Nyarko E."/>
            <person name="Jarju S."/>
            <person name="Secka A."/>
            <person name="Antonio M."/>
            <person name="Oren A."/>
            <person name="Chaudhuri R.R."/>
            <person name="La Ragione R."/>
            <person name="Hildebrand F."/>
            <person name="Pallen M.J."/>
        </authorList>
    </citation>
    <scope>NUCLEOTIDE SEQUENCE</scope>
    <source>
        <strain evidence="13">CHK193-30670</strain>
    </source>
</reference>
<feature type="domain" description="Translation elongation factor P/YeiP central" evidence="12">
    <location>
        <begin position="67"/>
        <end position="121"/>
    </location>
</feature>
<dbReference type="CDD" id="cd04470">
    <property type="entry name" value="S1_EF-P_repeat_1"/>
    <property type="match status" value="1"/>
</dbReference>
<evidence type="ECO:0000256" key="6">
    <source>
        <dbReference type="ARBA" id="ARBA00022917"/>
    </source>
</evidence>
<evidence type="ECO:0000256" key="4">
    <source>
        <dbReference type="ARBA" id="ARBA00022490"/>
    </source>
</evidence>
<evidence type="ECO:0000256" key="9">
    <source>
        <dbReference type="NCBIfam" id="TIGR00038"/>
    </source>
</evidence>
<evidence type="ECO:0000256" key="3">
    <source>
        <dbReference type="ARBA" id="ARBA00009479"/>
    </source>
</evidence>
<sequence length="185" mass="20666">MFNVNDIKNGMTVEDEGNIFQVLDFSHVKPGKGAAFVKMKLKNLRTGAIVEKTYNSSVKLAQAHIQRKPMQYLYQAGDNYSFMDMQTYEQVELSKEQIGDDIKFLKENLSVDMIYYGDELIGLNLPEKIDYVVSATEQAVKGNTSSGAQKDATLENGMTIKVPLFINEGESVLVSTKDGKYVSRA</sequence>
<dbReference type="HAMAP" id="MF_00141">
    <property type="entry name" value="EF_P"/>
    <property type="match status" value="1"/>
</dbReference>
<dbReference type="SUPFAM" id="SSF50104">
    <property type="entry name" value="Translation proteins SH3-like domain"/>
    <property type="match status" value="1"/>
</dbReference>
<keyword evidence="6 8" id="KW-0648">Protein biosynthesis</keyword>
<dbReference type="Gene3D" id="2.40.50.140">
    <property type="entry name" value="Nucleic acid-binding proteins"/>
    <property type="match status" value="2"/>
</dbReference>
<evidence type="ECO:0000256" key="10">
    <source>
        <dbReference type="RuleBase" id="RU004389"/>
    </source>
</evidence>
<evidence type="ECO:0000313" key="14">
    <source>
        <dbReference type="Proteomes" id="UP000824074"/>
    </source>
</evidence>
<dbReference type="NCBIfam" id="TIGR00038">
    <property type="entry name" value="efp"/>
    <property type="match status" value="1"/>
</dbReference>
<dbReference type="GO" id="GO:0005829">
    <property type="term" value="C:cytosol"/>
    <property type="evidence" value="ECO:0007669"/>
    <property type="project" value="UniProtKB-ARBA"/>
</dbReference>
<keyword evidence="4 8" id="KW-0963">Cytoplasm</keyword>
<evidence type="ECO:0000256" key="8">
    <source>
        <dbReference type="HAMAP-Rule" id="MF_00141"/>
    </source>
</evidence>
<gene>
    <name evidence="8 13" type="primary">efp</name>
    <name evidence="13" type="ORF">IAB68_03555</name>
</gene>
<evidence type="ECO:0000256" key="1">
    <source>
        <dbReference type="ARBA" id="ARBA00004496"/>
    </source>
</evidence>
<comment type="function">
    <text evidence="7 8">Involved in peptide bond synthesis. Stimulates efficient translation and peptide-bond synthesis on native or reconstituted 70S ribosomes in vitro. Probably functions indirectly by altering the affinity of the ribosome for aminoacyl-tRNA, thus increasing their reactivity as acceptors for peptidyl transferase.</text>
</comment>
<evidence type="ECO:0000259" key="11">
    <source>
        <dbReference type="SMART" id="SM00841"/>
    </source>
</evidence>
<dbReference type="FunFam" id="2.40.50.140:FF:000004">
    <property type="entry name" value="Elongation factor P"/>
    <property type="match status" value="1"/>
</dbReference>
<dbReference type="GO" id="GO:0003746">
    <property type="term" value="F:translation elongation factor activity"/>
    <property type="evidence" value="ECO:0007669"/>
    <property type="project" value="UniProtKB-UniRule"/>
</dbReference>
<dbReference type="PANTHER" id="PTHR30053:SF12">
    <property type="entry name" value="ELONGATION FACTOR P (EF-P) FAMILY PROTEIN"/>
    <property type="match status" value="1"/>
</dbReference>
<dbReference type="InterPro" id="IPR015365">
    <property type="entry name" value="Elong-fact-P_C"/>
</dbReference>
<comment type="similarity">
    <text evidence="3 8 10">Belongs to the elongation factor P family.</text>
</comment>